<name>A0AAV7PVU0_PLEWA</name>
<accession>A0AAV7PVU0</accession>
<keyword evidence="2" id="KW-1185">Reference proteome</keyword>
<sequence>MVRLCAADPSVAAVSLPTDFGEDPLRSCTLVALVNLLAHASCCFTALRSKCFLATGTLRPRVRASSNWSPQQLEHFHFGSSCKSQGVEFIFLND</sequence>
<dbReference type="EMBL" id="JANPWB010000011">
    <property type="protein sequence ID" value="KAJ1129785.1"/>
    <property type="molecule type" value="Genomic_DNA"/>
</dbReference>
<reference evidence="1" key="1">
    <citation type="journal article" date="2022" name="bioRxiv">
        <title>Sequencing and chromosome-scale assembly of the giantPleurodeles waltlgenome.</title>
        <authorList>
            <person name="Brown T."/>
            <person name="Elewa A."/>
            <person name="Iarovenko S."/>
            <person name="Subramanian E."/>
            <person name="Araus A.J."/>
            <person name="Petzold A."/>
            <person name="Susuki M."/>
            <person name="Suzuki K.-i.T."/>
            <person name="Hayashi T."/>
            <person name="Toyoda A."/>
            <person name="Oliveira C."/>
            <person name="Osipova E."/>
            <person name="Leigh N.D."/>
            <person name="Simon A."/>
            <person name="Yun M.H."/>
        </authorList>
    </citation>
    <scope>NUCLEOTIDE SEQUENCE</scope>
    <source>
        <strain evidence="1">20211129_DDA</strain>
        <tissue evidence="1">Liver</tissue>
    </source>
</reference>
<gene>
    <name evidence="1" type="ORF">NDU88_008150</name>
</gene>
<evidence type="ECO:0000313" key="2">
    <source>
        <dbReference type="Proteomes" id="UP001066276"/>
    </source>
</evidence>
<protein>
    <submittedName>
        <fullName evidence="1">Uncharacterized protein</fullName>
    </submittedName>
</protein>
<dbReference type="AlphaFoldDB" id="A0AAV7PVU0"/>
<comment type="caution">
    <text evidence="1">The sequence shown here is derived from an EMBL/GenBank/DDBJ whole genome shotgun (WGS) entry which is preliminary data.</text>
</comment>
<evidence type="ECO:0000313" key="1">
    <source>
        <dbReference type="EMBL" id="KAJ1129785.1"/>
    </source>
</evidence>
<organism evidence="1 2">
    <name type="scientific">Pleurodeles waltl</name>
    <name type="common">Iberian ribbed newt</name>
    <dbReference type="NCBI Taxonomy" id="8319"/>
    <lineage>
        <taxon>Eukaryota</taxon>
        <taxon>Metazoa</taxon>
        <taxon>Chordata</taxon>
        <taxon>Craniata</taxon>
        <taxon>Vertebrata</taxon>
        <taxon>Euteleostomi</taxon>
        <taxon>Amphibia</taxon>
        <taxon>Batrachia</taxon>
        <taxon>Caudata</taxon>
        <taxon>Salamandroidea</taxon>
        <taxon>Salamandridae</taxon>
        <taxon>Pleurodelinae</taxon>
        <taxon>Pleurodeles</taxon>
    </lineage>
</organism>
<dbReference type="Proteomes" id="UP001066276">
    <property type="component" value="Chromosome 7"/>
</dbReference>
<proteinExistence type="predicted"/>